<dbReference type="CDD" id="cd06927">
    <property type="entry name" value="RNAP_L"/>
    <property type="match status" value="1"/>
</dbReference>
<evidence type="ECO:0000256" key="3">
    <source>
        <dbReference type="ARBA" id="ARBA00023163"/>
    </source>
</evidence>
<dbReference type="RefSeq" id="WP_072561348.1">
    <property type="nucleotide sequence ID" value="NZ_CP017921.1"/>
</dbReference>
<evidence type="ECO:0000313" key="9">
    <source>
        <dbReference type="EMBL" id="SDW67268.1"/>
    </source>
</evidence>
<reference evidence="9 11" key="2">
    <citation type="submission" date="2016-10" db="EMBL/GenBank/DDBJ databases">
        <authorList>
            <person name="de Groot N.N."/>
        </authorList>
    </citation>
    <scope>NUCLEOTIDE SEQUENCE [LARGE SCALE GENOMIC DNA]</scope>
    <source>
        <strain evidence="9 11">Z-7982</strain>
    </source>
</reference>
<dbReference type="GO" id="GO:0005737">
    <property type="term" value="C:cytoplasm"/>
    <property type="evidence" value="ECO:0007669"/>
    <property type="project" value="UniProtKB-SubCell"/>
</dbReference>
<dbReference type="EMBL" id="RJJG01000008">
    <property type="protein sequence ID" value="RNI07467.1"/>
    <property type="molecule type" value="Genomic_DNA"/>
</dbReference>
<dbReference type="AlphaFoldDB" id="A0A1L3Q209"/>
<dbReference type="InterPro" id="IPR022905">
    <property type="entry name" value="Rpo11-like"/>
</dbReference>
<evidence type="ECO:0000256" key="1">
    <source>
        <dbReference type="ARBA" id="ARBA00022478"/>
    </source>
</evidence>
<reference evidence="8 12" key="3">
    <citation type="submission" date="2018-10" db="EMBL/GenBank/DDBJ databases">
        <title>Cultivation of a novel Methanohalophilus strain from Kebrit Deep of the Red Sea and a genomic comparison of members of the genus Methanohalophilus.</title>
        <authorList>
            <person name="Guan Y."/>
            <person name="Ngugi D.K."/>
            <person name="Stingl U."/>
        </authorList>
    </citation>
    <scope>NUCLEOTIDE SEQUENCE [LARGE SCALE GENOMIC DNA]</scope>
    <source>
        <strain evidence="8 12">DSM 3094</strain>
    </source>
</reference>
<comment type="subunit">
    <text evidence="5">Part of the RNA polymerase complex.</text>
</comment>
<evidence type="ECO:0000256" key="2">
    <source>
        <dbReference type="ARBA" id="ARBA00022490"/>
    </source>
</evidence>
<protein>
    <recommendedName>
        <fullName evidence="5">DNA-directed RNA polymerase subunit Rpo11</fullName>
        <ecNumber evidence="5">2.7.7.6</ecNumber>
    </recommendedName>
    <alternativeName>
        <fullName evidence="5">DNA-directed RNA polymerase subunit L</fullName>
    </alternativeName>
</protein>
<evidence type="ECO:0000313" key="8">
    <source>
        <dbReference type="EMBL" id="RNI07467.1"/>
    </source>
</evidence>
<dbReference type="OrthoDB" id="24205at2157"/>
<dbReference type="GO" id="GO:0046983">
    <property type="term" value="F:protein dimerization activity"/>
    <property type="evidence" value="ECO:0007669"/>
    <property type="project" value="InterPro"/>
</dbReference>
<evidence type="ECO:0000313" key="10">
    <source>
        <dbReference type="Proteomes" id="UP000186879"/>
    </source>
</evidence>
<keyword evidence="5" id="KW-0548">Nucleotidyltransferase</keyword>
<comment type="subcellular location">
    <subcellularLocation>
        <location evidence="5">Cytoplasm</location>
    </subcellularLocation>
</comment>
<dbReference type="SUPFAM" id="SSF55257">
    <property type="entry name" value="RBP11-like subunits of RNA polymerase"/>
    <property type="match status" value="1"/>
</dbReference>
<name>A0A1L3Q209_9EURY</name>
<evidence type="ECO:0000313" key="7">
    <source>
        <dbReference type="EMBL" id="APH38908.1"/>
    </source>
</evidence>
<comment type="similarity">
    <text evidence="4 5">Belongs to the archaeal Rpo11/eukaryotic RPB11/RPC19 RNA polymerase subunit family.</text>
</comment>
<keyword evidence="2 5" id="KW-0963">Cytoplasm</keyword>
<dbReference type="Proteomes" id="UP000198669">
    <property type="component" value="Unassembled WGS sequence"/>
</dbReference>
<keyword evidence="1 5" id="KW-0240">DNA-directed RNA polymerase</keyword>
<dbReference type="Gene3D" id="3.30.1360.10">
    <property type="entry name" value="RNA polymerase, RBP11-like subunit"/>
    <property type="match status" value="1"/>
</dbReference>
<evidence type="ECO:0000313" key="12">
    <source>
        <dbReference type="Proteomes" id="UP000267921"/>
    </source>
</evidence>
<evidence type="ECO:0000256" key="4">
    <source>
        <dbReference type="ARBA" id="ARBA00025751"/>
    </source>
</evidence>
<dbReference type="InterPro" id="IPR008193">
    <property type="entry name" value="RNA_pol_Rpb11_13-16kDa_CS"/>
</dbReference>
<evidence type="ECO:0000259" key="6">
    <source>
        <dbReference type="Pfam" id="PF13656"/>
    </source>
</evidence>
<keyword evidence="5" id="KW-0808">Transferase</keyword>
<dbReference type="GO" id="GO:0003899">
    <property type="term" value="F:DNA-directed RNA polymerase activity"/>
    <property type="evidence" value="ECO:0007669"/>
    <property type="project" value="UniProtKB-UniRule"/>
</dbReference>
<dbReference type="InterPro" id="IPR036603">
    <property type="entry name" value="RBP11-like"/>
</dbReference>
<dbReference type="GO" id="GO:0000428">
    <property type="term" value="C:DNA-directed RNA polymerase complex"/>
    <property type="evidence" value="ECO:0007669"/>
    <property type="project" value="UniProtKB-KW"/>
</dbReference>
<dbReference type="Proteomes" id="UP000186879">
    <property type="component" value="Chromosome"/>
</dbReference>
<dbReference type="HAMAP" id="MF_00261">
    <property type="entry name" value="RNApol_arch_Rpo11"/>
    <property type="match status" value="1"/>
</dbReference>
<proteinExistence type="inferred from homology"/>
<dbReference type="InterPro" id="IPR009025">
    <property type="entry name" value="RBP11-like_dimer"/>
</dbReference>
<dbReference type="KEGG" id="mhaz:BHR79_04980"/>
<dbReference type="EC" id="2.7.7.6" evidence="5"/>
<keyword evidence="3 5" id="KW-0804">Transcription</keyword>
<sequence length="91" mass="10361">MELKIIEKKDDEIKVEIKGESHTLLNMLKHFLLEDEHVDIASYDMLHVSISEPIFYVRTDGKDPVQAIRDAAVKLTAKCDEFSGVFEKALA</sequence>
<gene>
    <name evidence="5" type="primary">rpo11</name>
    <name evidence="5" type="synonym">rpoL</name>
    <name evidence="7" type="ORF">BHR79_04980</name>
    <name evidence="8" type="ORF">EFE40_09745</name>
    <name evidence="9" type="ORF">SAMN04515625_1376</name>
</gene>
<dbReference type="GeneID" id="30583094"/>
<dbReference type="NCBIfam" id="NF002237">
    <property type="entry name" value="PRK01146.2-1"/>
    <property type="match status" value="1"/>
</dbReference>
<dbReference type="Proteomes" id="UP000267921">
    <property type="component" value="Unassembled WGS sequence"/>
</dbReference>
<dbReference type="PANTHER" id="PTHR13946:SF28">
    <property type="entry name" value="DNA-DIRECTED RNA POLYMERASES I AND III SUBUNIT RPAC2"/>
    <property type="match status" value="1"/>
</dbReference>
<dbReference type="PANTHER" id="PTHR13946">
    <property type="entry name" value="DNA-DIRECTED RNA POLYMERASE I,II,III"/>
    <property type="match status" value="1"/>
</dbReference>
<dbReference type="EMBL" id="CP017921">
    <property type="protein sequence ID" value="APH38908.1"/>
    <property type="molecule type" value="Genomic_DNA"/>
</dbReference>
<evidence type="ECO:0000256" key="5">
    <source>
        <dbReference type="HAMAP-Rule" id="MF_00261"/>
    </source>
</evidence>
<dbReference type="EMBL" id="FNMU01000004">
    <property type="protein sequence ID" value="SDW67268.1"/>
    <property type="molecule type" value="Genomic_DNA"/>
</dbReference>
<comment type="function">
    <text evidence="5">DNA-dependent RNA polymerase (RNAP) catalyzes the transcription of DNA into RNA using the four ribonucleoside triphosphates as substrates.</text>
</comment>
<dbReference type="STRING" id="2177.BHR79_04980"/>
<dbReference type="Pfam" id="PF13656">
    <property type="entry name" value="RNA_pol_L_2"/>
    <property type="match status" value="1"/>
</dbReference>
<comment type="catalytic activity">
    <reaction evidence="5">
        <text>RNA(n) + a ribonucleoside 5'-triphosphate = RNA(n+1) + diphosphate</text>
        <dbReference type="Rhea" id="RHEA:21248"/>
        <dbReference type="Rhea" id="RHEA-COMP:14527"/>
        <dbReference type="Rhea" id="RHEA-COMP:17342"/>
        <dbReference type="ChEBI" id="CHEBI:33019"/>
        <dbReference type="ChEBI" id="CHEBI:61557"/>
        <dbReference type="ChEBI" id="CHEBI:140395"/>
        <dbReference type="EC" id="2.7.7.6"/>
    </reaction>
</comment>
<dbReference type="GO" id="GO:0006351">
    <property type="term" value="P:DNA-templated transcription"/>
    <property type="evidence" value="ECO:0007669"/>
    <property type="project" value="UniProtKB-UniRule"/>
</dbReference>
<dbReference type="GO" id="GO:0003677">
    <property type="term" value="F:DNA binding"/>
    <property type="evidence" value="ECO:0007669"/>
    <property type="project" value="InterPro"/>
</dbReference>
<accession>A0A1L3Q209</accession>
<organism evidence="7 10">
    <name type="scientific">Methanohalophilus halophilus</name>
    <dbReference type="NCBI Taxonomy" id="2177"/>
    <lineage>
        <taxon>Archaea</taxon>
        <taxon>Methanobacteriati</taxon>
        <taxon>Methanobacteriota</taxon>
        <taxon>Stenosarchaea group</taxon>
        <taxon>Methanomicrobia</taxon>
        <taxon>Methanosarcinales</taxon>
        <taxon>Methanosarcinaceae</taxon>
        <taxon>Methanohalophilus</taxon>
    </lineage>
</organism>
<feature type="domain" description="DNA-directed RNA polymerase RBP11-like dimerisation" evidence="6">
    <location>
        <begin position="13"/>
        <end position="83"/>
    </location>
</feature>
<reference evidence="7 10" key="1">
    <citation type="submission" date="2016-10" db="EMBL/GenBank/DDBJ databases">
        <title>Methanohalophilus halophilus.</title>
        <authorList>
            <person name="L'haridon S."/>
        </authorList>
    </citation>
    <scope>NUCLEOTIDE SEQUENCE [LARGE SCALE GENOMIC DNA]</scope>
    <source>
        <strain evidence="7 10">Z-7982</strain>
    </source>
</reference>
<keyword evidence="10" id="KW-1185">Reference proteome</keyword>
<dbReference type="PROSITE" id="PS01154">
    <property type="entry name" value="RNA_POL_L_13KD"/>
    <property type="match status" value="1"/>
</dbReference>
<evidence type="ECO:0000313" key="11">
    <source>
        <dbReference type="Proteomes" id="UP000198669"/>
    </source>
</evidence>